<proteinExistence type="predicted"/>
<evidence type="ECO:0000256" key="3">
    <source>
        <dbReference type="ARBA" id="ARBA00023163"/>
    </source>
</evidence>
<dbReference type="AlphaFoldDB" id="A0A366D5W8"/>
<keyword evidence="2 5" id="KW-0238">DNA-binding</keyword>
<dbReference type="PANTHER" id="PTHR46796">
    <property type="entry name" value="HTH-TYPE TRANSCRIPTIONAL ACTIVATOR RHAS-RELATED"/>
    <property type="match status" value="1"/>
</dbReference>
<organism evidence="5 6">
    <name type="scientific">Marinomonas aquiplantarum</name>
    <dbReference type="NCBI Taxonomy" id="491951"/>
    <lineage>
        <taxon>Bacteria</taxon>
        <taxon>Pseudomonadati</taxon>
        <taxon>Pseudomonadota</taxon>
        <taxon>Gammaproteobacteria</taxon>
        <taxon>Oceanospirillales</taxon>
        <taxon>Oceanospirillaceae</taxon>
        <taxon>Marinomonas</taxon>
    </lineage>
</organism>
<dbReference type="Proteomes" id="UP000252086">
    <property type="component" value="Unassembled WGS sequence"/>
</dbReference>
<dbReference type="PROSITE" id="PS00041">
    <property type="entry name" value="HTH_ARAC_FAMILY_1"/>
    <property type="match status" value="1"/>
</dbReference>
<evidence type="ECO:0000256" key="2">
    <source>
        <dbReference type="ARBA" id="ARBA00023125"/>
    </source>
</evidence>
<accession>A0A366D5W8</accession>
<keyword evidence="6" id="KW-1185">Reference proteome</keyword>
<dbReference type="Gene3D" id="1.10.10.60">
    <property type="entry name" value="Homeodomain-like"/>
    <property type="match status" value="1"/>
</dbReference>
<protein>
    <submittedName>
        <fullName evidence="5">AraC-like DNA-binding protein</fullName>
    </submittedName>
</protein>
<gene>
    <name evidence="5" type="ORF">DFP76_102310</name>
</gene>
<dbReference type="GO" id="GO:0043565">
    <property type="term" value="F:sequence-specific DNA binding"/>
    <property type="evidence" value="ECO:0007669"/>
    <property type="project" value="InterPro"/>
</dbReference>
<dbReference type="InterPro" id="IPR018060">
    <property type="entry name" value="HTH_AraC"/>
</dbReference>
<dbReference type="InterPro" id="IPR009057">
    <property type="entry name" value="Homeodomain-like_sf"/>
</dbReference>
<dbReference type="InterPro" id="IPR050204">
    <property type="entry name" value="AraC_XylS_family_regulators"/>
</dbReference>
<dbReference type="PANTHER" id="PTHR46796:SF12">
    <property type="entry name" value="HTH-TYPE DNA-BINDING TRANSCRIPTIONAL ACTIVATOR EUTR"/>
    <property type="match status" value="1"/>
</dbReference>
<evidence type="ECO:0000256" key="1">
    <source>
        <dbReference type="ARBA" id="ARBA00023015"/>
    </source>
</evidence>
<reference evidence="5 6" key="1">
    <citation type="submission" date="2018-06" db="EMBL/GenBank/DDBJ databases">
        <title>Genomic Encyclopedia of Type Strains, Phase III (KMG-III): the genomes of soil and plant-associated and newly described type strains.</title>
        <authorList>
            <person name="Whitman W."/>
        </authorList>
    </citation>
    <scope>NUCLEOTIDE SEQUENCE [LARGE SCALE GENOMIC DNA]</scope>
    <source>
        <strain evidence="5 6">CECT 7732</strain>
    </source>
</reference>
<evidence type="ECO:0000313" key="5">
    <source>
        <dbReference type="EMBL" id="RBO84909.1"/>
    </source>
</evidence>
<evidence type="ECO:0000313" key="6">
    <source>
        <dbReference type="Proteomes" id="UP000252086"/>
    </source>
</evidence>
<keyword evidence="1" id="KW-0805">Transcription regulation</keyword>
<dbReference type="OrthoDB" id="6003540at2"/>
<dbReference type="InterPro" id="IPR018062">
    <property type="entry name" value="HTH_AraC-typ_CS"/>
</dbReference>
<dbReference type="GO" id="GO:0003700">
    <property type="term" value="F:DNA-binding transcription factor activity"/>
    <property type="evidence" value="ECO:0007669"/>
    <property type="project" value="InterPro"/>
</dbReference>
<sequence>MKTHARDKVTIEGICDYAGVSRFTLFSGFKEYFGDSPLGWLKKYRMTQVRHALMNSNSRTKVSSMAMEWGFNHFGRFSQEYQLFFGELPSQTLSQNKEV</sequence>
<dbReference type="RefSeq" id="WP_113873537.1">
    <property type="nucleotide sequence ID" value="NZ_QNRF01000002.1"/>
</dbReference>
<feature type="domain" description="HTH araC/xylS-type" evidence="4">
    <location>
        <begin position="1"/>
        <end position="95"/>
    </location>
</feature>
<dbReference type="SUPFAM" id="SSF46689">
    <property type="entry name" value="Homeodomain-like"/>
    <property type="match status" value="1"/>
</dbReference>
<dbReference type="SMART" id="SM00342">
    <property type="entry name" value="HTH_ARAC"/>
    <property type="match status" value="1"/>
</dbReference>
<name>A0A366D5W8_9GAMM</name>
<evidence type="ECO:0000259" key="4">
    <source>
        <dbReference type="PROSITE" id="PS01124"/>
    </source>
</evidence>
<dbReference type="EMBL" id="QNRF01000002">
    <property type="protein sequence ID" value="RBO84909.1"/>
    <property type="molecule type" value="Genomic_DNA"/>
</dbReference>
<dbReference type="Pfam" id="PF12833">
    <property type="entry name" value="HTH_18"/>
    <property type="match status" value="1"/>
</dbReference>
<dbReference type="PROSITE" id="PS01124">
    <property type="entry name" value="HTH_ARAC_FAMILY_2"/>
    <property type="match status" value="1"/>
</dbReference>
<keyword evidence="3" id="KW-0804">Transcription</keyword>
<comment type="caution">
    <text evidence="5">The sequence shown here is derived from an EMBL/GenBank/DDBJ whole genome shotgun (WGS) entry which is preliminary data.</text>
</comment>